<reference evidence="1 2" key="1">
    <citation type="submission" date="2020-06" db="EMBL/GenBank/DDBJ databases">
        <title>NJ-3-1, isolated from saline soil.</title>
        <authorList>
            <person name="Cui H.L."/>
            <person name="Shi X."/>
        </authorList>
    </citation>
    <scope>NUCLEOTIDE SEQUENCE [LARGE SCALE GENOMIC DNA]</scope>
    <source>
        <strain evidence="1 2">NJ-3-1</strain>
    </source>
</reference>
<dbReference type="Gene3D" id="2.130.10.10">
    <property type="entry name" value="YVTN repeat-like/Quinoprotein amine dehydrogenase"/>
    <property type="match status" value="1"/>
</dbReference>
<dbReference type="EMBL" id="CP058579">
    <property type="protein sequence ID" value="QLG63858.1"/>
    <property type="molecule type" value="Genomic_DNA"/>
</dbReference>
<dbReference type="RefSeq" id="WP_179270442.1">
    <property type="nucleotide sequence ID" value="NZ_CP058579.1"/>
</dbReference>
<organism evidence="1 2">
    <name type="scientific">Halorarum salinum</name>
    <dbReference type="NCBI Taxonomy" id="2743089"/>
    <lineage>
        <taxon>Archaea</taxon>
        <taxon>Methanobacteriati</taxon>
        <taxon>Methanobacteriota</taxon>
        <taxon>Stenosarchaea group</taxon>
        <taxon>Halobacteria</taxon>
        <taxon>Halobacteriales</taxon>
        <taxon>Haloferacaceae</taxon>
        <taxon>Halorarum</taxon>
    </lineage>
</organism>
<dbReference type="AlphaFoldDB" id="A0A7D5QD48"/>
<dbReference type="InterPro" id="IPR011042">
    <property type="entry name" value="6-blade_b-propeller_TolB-like"/>
</dbReference>
<accession>A0A7D5QD48</accession>
<keyword evidence="2" id="KW-1185">Reference proteome</keyword>
<gene>
    <name evidence="1" type="ORF">HUG12_19880</name>
</gene>
<protein>
    <recommendedName>
        <fullName evidence="3">Arylsulfotransferase (ASST)</fullName>
    </recommendedName>
</protein>
<evidence type="ECO:0000313" key="2">
    <source>
        <dbReference type="Proteomes" id="UP000509626"/>
    </source>
</evidence>
<dbReference type="KEGG" id="halu:HUG12_19880"/>
<proteinExistence type="predicted"/>
<evidence type="ECO:0000313" key="1">
    <source>
        <dbReference type="EMBL" id="QLG63858.1"/>
    </source>
</evidence>
<dbReference type="Gene3D" id="2.120.10.30">
    <property type="entry name" value="TolB, C-terminal domain"/>
    <property type="match status" value="1"/>
</dbReference>
<dbReference type="GeneID" id="56039769"/>
<sequence length="425" mass="46050">MKRGTSLRRGGALILAGVLLSAGVFGGAWALTPDRNSPAPDDAVDESDTSVLVGVQGPGPRGNVTELHANGTVAWTYDGGTGGTAISYQNVQMLEDGTVLTTFADDGYEQCGEYESPCKHTGVRIIDPDPEPRVVSEWSYPVRTRKDSEVHDAERLPSGDVLVADMEYESIFVYNHSTGERIWTWNASEHYEAPSDPTTEDWLHINDVDRIGEGRYLVSVRNANQLLIVERTDDGGGEVVEVINADQDPDVLNRQHNPQWIGPGRVLVADSENHRVVELRRSGTSDEWEVAWALYGTGAMTFDWPRDADRLPSGNTVITDTRNDRVVVVDGNGSLVRSYATEALPYEADVLPHGEQPGLERDVDGSTVGDGSVGGASHDVPVLSALLAALHHVVPVPFWLSELHLFALAVSVALWGSGAWLVVRG</sequence>
<dbReference type="SUPFAM" id="SSF75011">
    <property type="entry name" value="3-carboxy-cis,cis-mucoante lactonizing enzyme"/>
    <property type="match status" value="1"/>
</dbReference>
<name>A0A7D5QD48_9EURY</name>
<dbReference type="InterPro" id="IPR015943">
    <property type="entry name" value="WD40/YVTN_repeat-like_dom_sf"/>
</dbReference>
<dbReference type="Proteomes" id="UP000509626">
    <property type="component" value="Chromosome"/>
</dbReference>
<dbReference type="OrthoDB" id="306371at2157"/>
<evidence type="ECO:0008006" key="3">
    <source>
        <dbReference type="Google" id="ProtNLM"/>
    </source>
</evidence>